<protein>
    <submittedName>
        <fullName evidence="2">Putative ovule protein</fullName>
    </submittedName>
</protein>
<accession>A0A0V0GPF5</accession>
<dbReference type="EMBL" id="GEDG01034651">
    <property type="protein sequence ID" value="JAP09623.1"/>
    <property type="molecule type" value="Transcribed_RNA"/>
</dbReference>
<name>A0A0V0GPF5_SOLCH</name>
<dbReference type="AlphaFoldDB" id="A0A0V0GPF5"/>
<feature type="non-terminal residue" evidence="2">
    <location>
        <position position="77"/>
    </location>
</feature>
<proteinExistence type="predicted"/>
<keyword evidence="1" id="KW-1133">Transmembrane helix</keyword>
<reference evidence="2" key="1">
    <citation type="submission" date="2015-12" db="EMBL/GenBank/DDBJ databases">
        <title>Gene expression during late stages of embryo sac development: a critical building block for successful pollen-pistil interactions.</title>
        <authorList>
            <person name="Liu Y."/>
            <person name="Joly V."/>
            <person name="Sabar M."/>
            <person name="Matton D.P."/>
        </authorList>
    </citation>
    <scope>NUCLEOTIDE SEQUENCE</scope>
</reference>
<feature type="transmembrane region" description="Helical" evidence="1">
    <location>
        <begin position="20"/>
        <end position="44"/>
    </location>
</feature>
<sequence>MGCTFFVQNANLLSLFIHYVHFLLLYLLFLLCVILLMVVVLMLCDNDIAQAPSHFPSLVIVHHSVNKKVCSLSSSFK</sequence>
<evidence type="ECO:0000256" key="1">
    <source>
        <dbReference type="SAM" id="Phobius"/>
    </source>
</evidence>
<organism evidence="2">
    <name type="scientific">Solanum chacoense</name>
    <name type="common">Chaco potato</name>
    <dbReference type="NCBI Taxonomy" id="4108"/>
    <lineage>
        <taxon>Eukaryota</taxon>
        <taxon>Viridiplantae</taxon>
        <taxon>Streptophyta</taxon>
        <taxon>Embryophyta</taxon>
        <taxon>Tracheophyta</taxon>
        <taxon>Spermatophyta</taxon>
        <taxon>Magnoliopsida</taxon>
        <taxon>eudicotyledons</taxon>
        <taxon>Gunneridae</taxon>
        <taxon>Pentapetalae</taxon>
        <taxon>asterids</taxon>
        <taxon>lamiids</taxon>
        <taxon>Solanales</taxon>
        <taxon>Solanaceae</taxon>
        <taxon>Solanoideae</taxon>
        <taxon>Solaneae</taxon>
        <taxon>Solanum</taxon>
    </lineage>
</organism>
<evidence type="ECO:0000313" key="2">
    <source>
        <dbReference type="EMBL" id="JAP09623.1"/>
    </source>
</evidence>
<keyword evidence="1" id="KW-0472">Membrane</keyword>
<keyword evidence="1" id="KW-0812">Transmembrane</keyword>